<gene>
    <name evidence="1" type="ORF">BpHYR1_033764</name>
</gene>
<dbReference type="EMBL" id="REGN01010295">
    <property type="protein sequence ID" value="RMZ99298.1"/>
    <property type="molecule type" value="Genomic_DNA"/>
</dbReference>
<dbReference type="OrthoDB" id="5982080at2759"/>
<protein>
    <submittedName>
        <fullName evidence="1">Uncharacterized protein</fullName>
    </submittedName>
</protein>
<keyword evidence="2" id="KW-1185">Reference proteome</keyword>
<name>A0A3M7PJY2_BRAPC</name>
<proteinExistence type="predicted"/>
<dbReference type="Proteomes" id="UP000276133">
    <property type="component" value="Unassembled WGS sequence"/>
</dbReference>
<evidence type="ECO:0000313" key="1">
    <source>
        <dbReference type="EMBL" id="RMZ99298.1"/>
    </source>
</evidence>
<evidence type="ECO:0000313" key="2">
    <source>
        <dbReference type="Proteomes" id="UP000276133"/>
    </source>
</evidence>
<dbReference type="AlphaFoldDB" id="A0A3M7PJY2"/>
<sequence>MFDLNETIPQKVFVAAKKRIEEQLLWFLEHLKDLDSISSLKVKLSADGTNVGGNFKIVNFTFTILNEGDRAKASSGNYTLGLSKLPYIRLEEPFKYLLEQIKDFTQLEFKNRKFDVKFYFCSDWKLTATALGLNAATSGPRLERTDSRTTNEYNWKKN</sequence>
<reference evidence="1 2" key="1">
    <citation type="journal article" date="2018" name="Sci. Rep.">
        <title>Genomic signatures of local adaptation to the degree of environmental predictability in rotifers.</title>
        <authorList>
            <person name="Franch-Gras L."/>
            <person name="Hahn C."/>
            <person name="Garcia-Roger E.M."/>
            <person name="Carmona M.J."/>
            <person name="Serra M."/>
            <person name="Gomez A."/>
        </authorList>
    </citation>
    <scope>NUCLEOTIDE SEQUENCE [LARGE SCALE GENOMIC DNA]</scope>
    <source>
        <strain evidence="1">HYR1</strain>
    </source>
</reference>
<comment type="caution">
    <text evidence="1">The sequence shown here is derived from an EMBL/GenBank/DDBJ whole genome shotgun (WGS) entry which is preliminary data.</text>
</comment>
<organism evidence="1 2">
    <name type="scientific">Brachionus plicatilis</name>
    <name type="common">Marine rotifer</name>
    <name type="synonym">Brachionus muelleri</name>
    <dbReference type="NCBI Taxonomy" id="10195"/>
    <lineage>
        <taxon>Eukaryota</taxon>
        <taxon>Metazoa</taxon>
        <taxon>Spiralia</taxon>
        <taxon>Gnathifera</taxon>
        <taxon>Rotifera</taxon>
        <taxon>Eurotatoria</taxon>
        <taxon>Monogononta</taxon>
        <taxon>Pseudotrocha</taxon>
        <taxon>Ploima</taxon>
        <taxon>Brachionidae</taxon>
        <taxon>Brachionus</taxon>
    </lineage>
</organism>
<accession>A0A3M7PJY2</accession>
<dbReference type="STRING" id="10195.A0A3M7PJY2"/>